<evidence type="ECO:0000313" key="2">
    <source>
        <dbReference type="Proteomes" id="UP001193501"/>
    </source>
</evidence>
<keyword evidence="2" id="KW-1185">Reference proteome</keyword>
<protein>
    <submittedName>
        <fullName evidence="1">AAA family ATPase</fullName>
    </submittedName>
</protein>
<dbReference type="InterPro" id="IPR027417">
    <property type="entry name" value="P-loop_NTPase"/>
</dbReference>
<dbReference type="Proteomes" id="UP001193501">
    <property type="component" value="Unassembled WGS sequence"/>
</dbReference>
<dbReference type="RefSeq" id="WP_168775799.1">
    <property type="nucleotide sequence ID" value="NZ_JAABNR010000016.1"/>
</dbReference>
<evidence type="ECO:0000313" key="1">
    <source>
        <dbReference type="EMBL" id="NBZ88983.1"/>
    </source>
</evidence>
<dbReference type="EMBL" id="JAABNR010000016">
    <property type="protein sequence ID" value="NBZ88983.1"/>
    <property type="molecule type" value="Genomic_DNA"/>
</dbReference>
<reference evidence="1" key="1">
    <citation type="submission" date="2020-01" db="EMBL/GenBank/DDBJ databases">
        <authorList>
            <person name="Chen W.-M."/>
        </authorList>
    </citation>
    <scope>NUCLEOTIDE SEQUENCE</scope>
    <source>
        <strain evidence="1">CYK-10</strain>
    </source>
</reference>
<proteinExistence type="predicted"/>
<dbReference type="Gene3D" id="3.40.50.300">
    <property type="entry name" value="P-loop containing nucleotide triphosphate hydrolases"/>
    <property type="match status" value="1"/>
</dbReference>
<organism evidence="1 2">
    <name type="scientific">Stagnihabitans tardus</name>
    <dbReference type="NCBI Taxonomy" id="2699202"/>
    <lineage>
        <taxon>Bacteria</taxon>
        <taxon>Pseudomonadati</taxon>
        <taxon>Pseudomonadota</taxon>
        <taxon>Alphaproteobacteria</taxon>
        <taxon>Rhodobacterales</taxon>
        <taxon>Paracoccaceae</taxon>
        <taxon>Stagnihabitans</taxon>
    </lineage>
</organism>
<gene>
    <name evidence="1" type="ORF">GV832_15425</name>
</gene>
<sequence>MNPEKWLENLQDIEKHTAEVDWLIGGLLQSQGLAILYGPAGIGKTFLSLSMALSLAAYEKTPQGDLRGWSGSFDLKPLRKAHVVYWIGEGGVSIRTRIKGWLKTSGDRTNAPFKLLDQIATANTLMDAARTMAFFGKLQAAIKSETAGADGSEPLPAKKPSEQSKEPLLLVIDTLSATHPAFDENDAKSAGAIMQNCRLLIDKFKATRPLSILIIHHSTKRGGMRGHSRLIGDPDTVLSVSKIGRAAERALVLRTEKQRAAEAKGNLFLSYDAVTMQFQRRGAVSNPDRPKRGPKPDAKLRILKTIANEMRHEDFTNEDLRRRLGEDVALVTVAKLTKKLFDKKLLDRKKTNSGNPGNAPNAYAVVGDDFLMRAHAELGA</sequence>
<comment type="caution">
    <text evidence="1">The sequence shown here is derived from an EMBL/GenBank/DDBJ whole genome shotgun (WGS) entry which is preliminary data.</text>
</comment>
<name>A0AAE5BX65_9RHOB</name>
<accession>A0AAE5BX65</accession>
<dbReference type="AlphaFoldDB" id="A0AAE5BX65"/>
<dbReference type="SUPFAM" id="SSF52540">
    <property type="entry name" value="P-loop containing nucleoside triphosphate hydrolases"/>
    <property type="match status" value="1"/>
</dbReference>
<dbReference type="Pfam" id="PF13481">
    <property type="entry name" value="AAA_25"/>
    <property type="match status" value="1"/>
</dbReference>